<sequence>MDPSNQDWKLIAKNSIEESRVFKKYIAELEAKILNLQVQNIQSTNMWSKKENMETPNGHNITELTGTVSTGDLPSDPKRKWDKKSRLRDQTTNIKQTSNLDDYLNIFRNIAGLQLKTKKYVKLQNPKTFEDAIDMAARSEEVLGYNNQKVMMSAKTPNRDKGLVCRNCKKVGYIAKEFRSKKNGTKSNENKTQTGNNKQHVSNYYNRHATGNSRNGKKYQKKSYMVESFRGSNKINRINDQYGNDLNILAEKEELYKFECISLTRVTFNNILIECSTDMQETSNKDQLNLNYGPNKDTKYFQNTPKKYIPDDSSTKNYKEIKCIELKNIYKEEDLNIKENIDIVSTEKLDSNVTNNVGFLERTESVNELMLNYNNNIMH</sequence>
<reference evidence="2 3" key="1">
    <citation type="journal article" date="2018" name="Sci. Rep.">
        <title>Genomic signatures of local adaptation to the degree of environmental predictability in rotifers.</title>
        <authorList>
            <person name="Franch-Gras L."/>
            <person name="Hahn C."/>
            <person name="Garcia-Roger E.M."/>
            <person name="Carmona M.J."/>
            <person name="Serra M."/>
            <person name="Gomez A."/>
        </authorList>
    </citation>
    <scope>NUCLEOTIDE SEQUENCE [LARGE SCALE GENOMIC DNA]</scope>
    <source>
        <strain evidence="2">HYR1</strain>
    </source>
</reference>
<feature type="region of interest" description="Disordered" evidence="1">
    <location>
        <begin position="56"/>
        <end position="88"/>
    </location>
</feature>
<name>A0A3M7RKM8_BRAPC</name>
<protein>
    <recommendedName>
        <fullName evidence="4">CCHC-type domain-containing protein</fullName>
    </recommendedName>
</protein>
<dbReference type="Proteomes" id="UP000276133">
    <property type="component" value="Unassembled WGS sequence"/>
</dbReference>
<dbReference type="AlphaFoldDB" id="A0A3M7RKM8"/>
<accession>A0A3M7RKM8</accession>
<evidence type="ECO:0008006" key="4">
    <source>
        <dbReference type="Google" id="ProtNLM"/>
    </source>
</evidence>
<evidence type="ECO:0000313" key="3">
    <source>
        <dbReference type="Proteomes" id="UP000276133"/>
    </source>
</evidence>
<dbReference type="OrthoDB" id="105920at2759"/>
<proteinExistence type="predicted"/>
<evidence type="ECO:0000313" key="2">
    <source>
        <dbReference type="EMBL" id="RNA23858.1"/>
    </source>
</evidence>
<feature type="compositionally biased region" description="Polar residues" evidence="1">
    <location>
        <begin position="185"/>
        <end position="214"/>
    </location>
</feature>
<evidence type="ECO:0000256" key="1">
    <source>
        <dbReference type="SAM" id="MobiDB-lite"/>
    </source>
</evidence>
<feature type="region of interest" description="Disordered" evidence="1">
    <location>
        <begin position="181"/>
        <end position="218"/>
    </location>
</feature>
<dbReference type="EMBL" id="REGN01003204">
    <property type="protein sequence ID" value="RNA23858.1"/>
    <property type="molecule type" value="Genomic_DNA"/>
</dbReference>
<organism evidence="2 3">
    <name type="scientific">Brachionus plicatilis</name>
    <name type="common">Marine rotifer</name>
    <name type="synonym">Brachionus muelleri</name>
    <dbReference type="NCBI Taxonomy" id="10195"/>
    <lineage>
        <taxon>Eukaryota</taxon>
        <taxon>Metazoa</taxon>
        <taxon>Spiralia</taxon>
        <taxon>Gnathifera</taxon>
        <taxon>Rotifera</taxon>
        <taxon>Eurotatoria</taxon>
        <taxon>Monogononta</taxon>
        <taxon>Pseudotrocha</taxon>
        <taxon>Ploima</taxon>
        <taxon>Brachionidae</taxon>
        <taxon>Brachionus</taxon>
    </lineage>
</organism>
<comment type="caution">
    <text evidence="2">The sequence shown here is derived from an EMBL/GenBank/DDBJ whole genome shotgun (WGS) entry which is preliminary data.</text>
</comment>
<gene>
    <name evidence="2" type="ORF">BpHYR1_048049</name>
</gene>
<feature type="compositionally biased region" description="Polar residues" evidence="1">
    <location>
        <begin position="56"/>
        <end position="72"/>
    </location>
</feature>
<keyword evidence="3" id="KW-1185">Reference proteome</keyword>